<reference evidence="1" key="1">
    <citation type="submission" date="2023-04" db="EMBL/GenBank/DDBJ databases">
        <title>Draft Genome sequencing of Naganishia species isolated from polar environments using Oxford Nanopore Technology.</title>
        <authorList>
            <person name="Leo P."/>
            <person name="Venkateswaran K."/>
        </authorList>
    </citation>
    <scope>NUCLEOTIDE SEQUENCE</scope>
    <source>
        <strain evidence="1">MNA-CCFEE 5262</strain>
    </source>
</reference>
<gene>
    <name evidence="1" type="ORF">QFC20_000364</name>
</gene>
<evidence type="ECO:0000313" key="1">
    <source>
        <dbReference type="EMBL" id="KAJ9117220.1"/>
    </source>
</evidence>
<proteinExistence type="predicted"/>
<organism evidence="1 2">
    <name type="scientific">Naganishia adeliensis</name>
    <dbReference type="NCBI Taxonomy" id="92952"/>
    <lineage>
        <taxon>Eukaryota</taxon>
        <taxon>Fungi</taxon>
        <taxon>Dikarya</taxon>
        <taxon>Basidiomycota</taxon>
        <taxon>Agaricomycotina</taxon>
        <taxon>Tremellomycetes</taxon>
        <taxon>Filobasidiales</taxon>
        <taxon>Filobasidiaceae</taxon>
        <taxon>Naganishia</taxon>
    </lineage>
</organism>
<dbReference type="EMBL" id="JASBWS010000002">
    <property type="protein sequence ID" value="KAJ9117220.1"/>
    <property type="molecule type" value="Genomic_DNA"/>
</dbReference>
<comment type="caution">
    <text evidence="1">The sequence shown here is derived from an EMBL/GenBank/DDBJ whole genome shotgun (WGS) entry which is preliminary data.</text>
</comment>
<name>A0ACC2WZJ9_9TREE</name>
<accession>A0ACC2WZJ9</accession>
<protein>
    <submittedName>
        <fullName evidence="1">Uncharacterized protein</fullName>
    </submittedName>
</protein>
<evidence type="ECO:0000313" key="2">
    <source>
        <dbReference type="Proteomes" id="UP001230649"/>
    </source>
</evidence>
<sequence>MTVSSPGRPAMYASHSLGSSVAQRSSAADRNSLLLGKPIDLNSSTSSRDRQTGEPVTKRAFHIDVVLEGNRKDRIGEATRDLLAQLGKPLSYTTFISEATAPNPSKLSGSAPGTPTKPLKAGKQDPIKLGKIINELQETEQGYLRRISYLKSSYADPLRKFAKRKETTIIPLYEANVIFANIDNLKTSAESFHRDLQLVDLSGRVLGHGIGDICLRHLKELGTFDGYKAYYDRQDESQRALQEMFKRQSFQTFTEGVKYQTSGIGNSGIRELLAEPVQRIPRYLLLWQAMLDSMSAYDPQRMKLEECIVLASKIAACEADERIKRATVMYCMERTVDAFPANLISNNRDYIDSIDVEDTVLDNRGTGSISQSNSPTRPSLSHHATSPAGTQSRTSSLHCTLILFDDKLVIVKRVSAAINGRKVTGLDSIDKMMKAGGGLNGLAHSGTTFTKDKLEFRGVVDILDVIATDVGNSEFELFFEKPPVDQGVKWTGRPFRHYQVVHPPMPVNLEYTPTRIDKQRFVQNIWKAQALARTRRSATPPRGINAREILALPVAFVSNENKKLGASDRLAGQAIAFWNVWEREAWIANPRKSKVVLHIDETGTAASLPLDEQQNPLVIIRATPSLDATCRISVATTDCDEDAMQNDVSLTKDIDDKVIETINVFGLYRFRTSNASLPGTPTHSYRLRPSVVNLDSISRNLFGSSTISSRLESTVGSRKSRSVVSRSSTIDTGRFSLESKSTIATSVSHDIRDKTPSPGRARKSSSPHATHELSGMSPKRNIFSIDEDRDTSTVGNVSTLAATTANRSDADLESQLDLARRNSASVATSGYAAACHAAYGSMNGKSMCYEGPPSPQRGSLMIRNRTPSPPTDPVGIPRAPSTTTPLHVVRPLDLSRRKTPSPTPNRLTTTAAPTPSRSRSINAPEEKHDMFSPTSPHLGRTRSVRSNTPAAKPSGPRSARSGTIRSQPAAGSSYTTLQVATGSGRIVSPGRETMPLQEITNDGPRISPTAAHKRARSQEELAPRKRSADYTTSTSTSNASTEMADLERNKSLSGGRSLPAQKLSQRQVSSSTAASTIRADHDRKQPSGNHGTLSSYHATEHAVENADEHIKIAMRTSRNIRAEMLELNMRLGRDIAAKDRIRKIDSLNPSMCRSPPSKRLARRAEPDFGELEPAYGSMSSRRSTHSSKGELDVAIIDDWTLNVSGLLDQLDHDLEQAKIGSGRIEPLVAALKLASEKRGAEVTVLQHKLNAVSARNDLDKSQISDLQTELEAVYEAFNIELDGMFADANLPPTEAFAALRRDLQNTTAQRNDLRLDNIQLEDSNFEKEE</sequence>
<keyword evidence="2" id="KW-1185">Reference proteome</keyword>
<dbReference type="Proteomes" id="UP001230649">
    <property type="component" value="Unassembled WGS sequence"/>
</dbReference>